<dbReference type="PANTHER" id="PTHR23130:SF216">
    <property type="entry name" value="PROTEIN, PUTATIVE, EXPRESSED-RELATED"/>
    <property type="match status" value="1"/>
</dbReference>
<evidence type="ECO:0000256" key="1">
    <source>
        <dbReference type="ARBA" id="ARBA00004370"/>
    </source>
</evidence>
<feature type="domain" description="DOMON" evidence="6">
    <location>
        <begin position="207"/>
        <end position="322"/>
    </location>
</feature>
<dbReference type="CDD" id="cd09629">
    <property type="entry name" value="DOMON_CIL1_like"/>
    <property type="match status" value="1"/>
</dbReference>
<evidence type="ECO:0000313" key="7">
    <source>
        <dbReference type="EMBL" id="GJN30567.1"/>
    </source>
</evidence>
<dbReference type="PANTHER" id="PTHR23130">
    <property type="entry name" value="CYTOCHROME B561 AND DOMON DOMAIN-CONTAINING PROTEIN"/>
    <property type="match status" value="1"/>
</dbReference>
<evidence type="ECO:0000256" key="3">
    <source>
        <dbReference type="ARBA" id="ARBA00022729"/>
    </source>
</evidence>
<protein>
    <recommendedName>
        <fullName evidence="6">DOMON domain-containing protein</fullName>
    </recommendedName>
</protein>
<name>A0AAV5F6R8_ELECO</name>
<evidence type="ECO:0000313" key="8">
    <source>
        <dbReference type="Proteomes" id="UP001054889"/>
    </source>
</evidence>
<reference evidence="7" key="2">
    <citation type="submission" date="2021-12" db="EMBL/GenBank/DDBJ databases">
        <title>Resequencing data analysis of finger millet.</title>
        <authorList>
            <person name="Hatakeyama M."/>
            <person name="Aluri S."/>
            <person name="Balachadran M.T."/>
            <person name="Sivarajan S.R."/>
            <person name="Poveda L."/>
            <person name="Shimizu-Inatsugi R."/>
            <person name="Schlapbach R."/>
            <person name="Sreeman S.M."/>
            <person name="Shimizu K.K."/>
        </authorList>
    </citation>
    <scope>NUCLEOTIDE SEQUENCE</scope>
</reference>
<dbReference type="AlphaFoldDB" id="A0AAV5F6R8"/>
<organism evidence="7 8">
    <name type="scientific">Eleusine coracana subsp. coracana</name>
    <dbReference type="NCBI Taxonomy" id="191504"/>
    <lineage>
        <taxon>Eukaryota</taxon>
        <taxon>Viridiplantae</taxon>
        <taxon>Streptophyta</taxon>
        <taxon>Embryophyta</taxon>
        <taxon>Tracheophyta</taxon>
        <taxon>Spermatophyta</taxon>
        <taxon>Magnoliopsida</taxon>
        <taxon>Liliopsida</taxon>
        <taxon>Poales</taxon>
        <taxon>Poaceae</taxon>
        <taxon>PACMAD clade</taxon>
        <taxon>Chloridoideae</taxon>
        <taxon>Cynodonteae</taxon>
        <taxon>Eleusininae</taxon>
        <taxon>Eleusine</taxon>
    </lineage>
</organism>
<dbReference type="InterPro" id="IPR045265">
    <property type="entry name" value="AIR12_DOMON"/>
</dbReference>
<accession>A0AAV5F6R8</accession>
<keyword evidence="3" id="KW-0732">Signal</keyword>
<dbReference type="EMBL" id="BQKI01000082">
    <property type="protein sequence ID" value="GJN30567.1"/>
    <property type="molecule type" value="Genomic_DNA"/>
</dbReference>
<keyword evidence="2" id="KW-0813">Transport</keyword>
<evidence type="ECO:0000256" key="4">
    <source>
        <dbReference type="ARBA" id="ARBA00023136"/>
    </source>
</evidence>
<comment type="subcellular location">
    <subcellularLocation>
        <location evidence="1">Membrane</location>
    </subcellularLocation>
</comment>
<evidence type="ECO:0000256" key="2">
    <source>
        <dbReference type="ARBA" id="ARBA00022448"/>
    </source>
</evidence>
<dbReference type="InterPro" id="IPR005018">
    <property type="entry name" value="DOMON_domain"/>
</dbReference>
<comment type="caution">
    <text evidence="7">The sequence shown here is derived from an EMBL/GenBank/DDBJ whole genome shotgun (WGS) entry which is preliminary data.</text>
</comment>
<dbReference type="PROSITE" id="PS50836">
    <property type="entry name" value="DOMON"/>
    <property type="match status" value="1"/>
</dbReference>
<proteinExistence type="predicted"/>
<dbReference type="GO" id="GO:0016020">
    <property type="term" value="C:membrane"/>
    <property type="evidence" value="ECO:0007669"/>
    <property type="project" value="UniProtKB-SubCell"/>
</dbReference>
<reference evidence="7" key="1">
    <citation type="journal article" date="2018" name="DNA Res.">
        <title>Multiple hybrid de novo genome assembly of finger millet, an orphan allotetraploid crop.</title>
        <authorList>
            <person name="Hatakeyama M."/>
            <person name="Aluri S."/>
            <person name="Balachadran M.T."/>
            <person name="Sivarajan S.R."/>
            <person name="Patrignani A."/>
            <person name="Gruter S."/>
            <person name="Poveda L."/>
            <person name="Shimizu-Inatsugi R."/>
            <person name="Baeten J."/>
            <person name="Francoijs K.J."/>
            <person name="Nataraja K.N."/>
            <person name="Reddy Y.A.N."/>
            <person name="Phadnis S."/>
            <person name="Ravikumar R.L."/>
            <person name="Schlapbach R."/>
            <person name="Sreeman S.M."/>
            <person name="Shimizu K.K."/>
        </authorList>
    </citation>
    <scope>NUCLEOTIDE SEQUENCE</scope>
</reference>
<feature type="region of interest" description="Disordered" evidence="5">
    <location>
        <begin position="1"/>
        <end position="26"/>
    </location>
</feature>
<gene>
    <name evidence="7" type="primary">gb18880</name>
    <name evidence="7" type="ORF">PR202_gb18880</name>
</gene>
<dbReference type="Pfam" id="PF02466">
    <property type="entry name" value="Tim17"/>
    <property type="match status" value="1"/>
</dbReference>
<evidence type="ECO:0000256" key="5">
    <source>
        <dbReference type="SAM" id="MobiDB-lite"/>
    </source>
</evidence>
<evidence type="ECO:0000259" key="6">
    <source>
        <dbReference type="PROSITE" id="PS50836"/>
    </source>
</evidence>
<dbReference type="Proteomes" id="UP001054889">
    <property type="component" value="Unassembled WGS sequence"/>
</dbReference>
<dbReference type="Pfam" id="PF04526">
    <property type="entry name" value="DUF568"/>
    <property type="match status" value="1"/>
</dbReference>
<sequence length="373" mass="38593">MAAKRETESDGEELGAEGTNPGGGGQGLFTKKGFKGSFSNAGSSAKSLVVCLMRRLRGKDDIINAGVAGCATGLALSFPGAPQALLQSCATFAAFSCIMEGLNKQQAAMAHTLGGTALTTASYDRTSRILHSHTEWEIKLKRAPKELTVAFSVPLFAMARSGHSSAWLLLAAALLFATGAAAQTTNCSSASFPAGRTFQSCISLPVLGASIYYTYHPANGTADVAFRGPSGTDGWVAWGINTVQANSMGGSSVFIATQNGNGVVTVLPTFLESTAPSLTPGNLRFNVSGAPAAEYSAGVYTIYVTVALPGNSTVQNTVWQAGPLLNGQISPHPMAAPNLQSTMRLDFLSGGNRTTAGAPNSTLARRNLREFQG</sequence>
<keyword evidence="4" id="KW-0472">Membrane</keyword>
<keyword evidence="8" id="KW-1185">Reference proteome</keyword>